<dbReference type="KEGG" id="osn:115227582"/>
<evidence type="ECO:0000256" key="5">
    <source>
        <dbReference type="ARBA" id="ARBA00023159"/>
    </source>
</evidence>
<dbReference type="SMART" id="SM00509">
    <property type="entry name" value="TFS2N"/>
    <property type="match status" value="1"/>
</dbReference>
<feature type="region of interest" description="Disordered" evidence="10">
    <location>
        <begin position="192"/>
        <end position="218"/>
    </location>
</feature>
<evidence type="ECO:0000256" key="9">
    <source>
        <dbReference type="PROSITE-ProRule" id="PRU00649"/>
    </source>
</evidence>
<name>A0A7E6EG73_9MOLL</name>
<evidence type="ECO:0000259" key="12">
    <source>
        <dbReference type="PROSITE" id="PS51319"/>
    </source>
</evidence>
<dbReference type="GO" id="GO:0016592">
    <property type="term" value="C:mediator complex"/>
    <property type="evidence" value="ECO:0007669"/>
    <property type="project" value="InterPro"/>
</dbReference>
<dbReference type="InterPro" id="IPR035441">
    <property type="entry name" value="TFIIS/LEDGF_dom_sf"/>
</dbReference>
<keyword evidence="5" id="KW-0010">Activator</keyword>
<dbReference type="InterPro" id="IPR042376">
    <property type="entry name" value="MED26"/>
</dbReference>
<feature type="signal peptide" evidence="11">
    <location>
        <begin position="1"/>
        <end position="17"/>
    </location>
</feature>
<dbReference type="PANTHER" id="PTHR15201">
    <property type="entry name" value="CRSP70"/>
    <property type="match status" value="1"/>
</dbReference>
<dbReference type="PROSITE" id="PS51319">
    <property type="entry name" value="TFIIS_N"/>
    <property type="match status" value="1"/>
</dbReference>
<evidence type="ECO:0000256" key="2">
    <source>
        <dbReference type="ARBA" id="ARBA00009681"/>
    </source>
</evidence>
<dbReference type="GO" id="GO:0006357">
    <property type="term" value="P:regulation of transcription by RNA polymerase II"/>
    <property type="evidence" value="ECO:0007669"/>
    <property type="project" value="InterPro"/>
</dbReference>
<evidence type="ECO:0000313" key="14">
    <source>
        <dbReference type="RefSeq" id="XP_036354556.1"/>
    </source>
</evidence>
<dbReference type="SUPFAM" id="SSF47676">
    <property type="entry name" value="Conserved domain common to transcription factors TFIIS, elongin A, CRSP70"/>
    <property type="match status" value="1"/>
</dbReference>
<evidence type="ECO:0000256" key="6">
    <source>
        <dbReference type="ARBA" id="ARBA00023163"/>
    </source>
</evidence>
<dbReference type="GO" id="GO:0003712">
    <property type="term" value="F:transcription coregulator activity"/>
    <property type="evidence" value="ECO:0007669"/>
    <property type="project" value="TreeGrafter"/>
</dbReference>
<dbReference type="GO" id="GO:0010628">
    <property type="term" value="P:positive regulation of gene expression"/>
    <property type="evidence" value="ECO:0007669"/>
    <property type="project" value="TreeGrafter"/>
</dbReference>
<feature type="domain" description="TFIIS N-terminal" evidence="12">
    <location>
        <begin position="30"/>
        <end position="104"/>
    </location>
</feature>
<evidence type="ECO:0000313" key="13">
    <source>
        <dbReference type="Proteomes" id="UP000515154"/>
    </source>
</evidence>
<keyword evidence="11" id="KW-0732">Signal</keyword>
<dbReference type="GO" id="GO:0070847">
    <property type="term" value="C:core mediator complex"/>
    <property type="evidence" value="ECO:0007669"/>
    <property type="project" value="TreeGrafter"/>
</dbReference>
<feature type="chain" id="PRO_5028836479" description="Mediator of RNA polymerase II transcription subunit 26" evidence="11">
    <location>
        <begin position="18"/>
        <end position="349"/>
    </location>
</feature>
<evidence type="ECO:0000256" key="8">
    <source>
        <dbReference type="ARBA" id="ARBA00031968"/>
    </source>
</evidence>
<evidence type="ECO:0000256" key="1">
    <source>
        <dbReference type="ARBA" id="ARBA00004123"/>
    </source>
</evidence>
<dbReference type="RefSeq" id="XP_036354556.1">
    <property type="nucleotide sequence ID" value="XM_036498663.1"/>
</dbReference>
<keyword evidence="7 9" id="KW-0539">Nucleus</keyword>
<reference evidence="14" key="1">
    <citation type="submission" date="2025-08" db="UniProtKB">
        <authorList>
            <consortium name="RefSeq"/>
        </authorList>
    </citation>
    <scope>IDENTIFICATION</scope>
</reference>
<dbReference type="AlphaFoldDB" id="A0A7E6EG73"/>
<dbReference type="Gene3D" id="1.20.930.10">
    <property type="entry name" value="Conserved domain common to transcription factors TFIIS, elongin A, CRSP70"/>
    <property type="match status" value="1"/>
</dbReference>
<dbReference type="InterPro" id="IPR003617">
    <property type="entry name" value="TFIIS/CRSP70_N_sub"/>
</dbReference>
<proteinExistence type="inferred from homology"/>
<evidence type="ECO:0000256" key="7">
    <source>
        <dbReference type="ARBA" id="ARBA00023242"/>
    </source>
</evidence>
<dbReference type="Pfam" id="PF08711">
    <property type="entry name" value="Med26"/>
    <property type="match status" value="1"/>
</dbReference>
<sequence>MKLNSLLLCSWLVCSRSIKREIMKPRAYKDKLLSLVDANYNVLQTDEVQKILVKLKTLEMTKADLEETRLGKIVNSIRRNSNDSEIASISKSLIKYWQVKFLANGTKSTVAEKKIDNCHTSDRMGDIKKIMSKEATPCKRKRIQTTAELISSIDHGTEKLITSADLNYIDHISSETYREDIHEHVVPHSLLPKSRKSRNCSPNLKDNSERSKGSLISKGNVNNEPILLKIKLSDVQTEMIKNSFNVTPDKNNKRPRMEKRKKSDPGVSPRTEFRNSIRSKLPTYDRDNLPQLKWMNPSMPRNKDGSYDSDGKLRGWTECYRLPSLDNDVCVIFPYCDLPPAHKIVFADG</sequence>
<comment type="subcellular location">
    <subcellularLocation>
        <location evidence="1 9">Nucleus</location>
    </subcellularLocation>
</comment>
<comment type="similarity">
    <text evidence="2">Belongs to the Mediator complex subunit 26 family.</text>
</comment>
<accession>A0A7E6EG73</accession>
<feature type="compositionally biased region" description="Basic residues" evidence="10">
    <location>
        <begin position="253"/>
        <end position="262"/>
    </location>
</feature>
<gene>
    <name evidence="14" type="primary">LOC115227582</name>
</gene>
<dbReference type="InterPro" id="IPR017923">
    <property type="entry name" value="TFIIS_N"/>
</dbReference>
<evidence type="ECO:0000256" key="4">
    <source>
        <dbReference type="ARBA" id="ARBA00023015"/>
    </source>
</evidence>
<feature type="region of interest" description="Disordered" evidence="10">
    <location>
        <begin position="243"/>
        <end position="306"/>
    </location>
</feature>
<dbReference type="Proteomes" id="UP000515154">
    <property type="component" value="Unplaced"/>
</dbReference>
<keyword evidence="6" id="KW-0804">Transcription</keyword>
<dbReference type="PANTHER" id="PTHR15201:SF1">
    <property type="entry name" value="MEDIATOR OF RNA POLYMERASE II TRANSCRIPTION SUBUNIT 26"/>
    <property type="match status" value="1"/>
</dbReference>
<keyword evidence="13" id="KW-1185">Reference proteome</keyword>
<organism evidence="13 14">
    <name type="scientific">Octopus sinensis</name>
    <name type="common">East Asian common octopus</name>
    <dbReference type="NCBI Taxonomy" id="2607531"/>
    <lineage>
        <taxon>Eukaryota</taxon>
        <taxon>Metazoa</taxon>
        <taxon>Spiralia</taxon>
        <taxon>Lophotrochozoa</taxon>
        <taxon>Mollusca</taxon>
        <taxon>Cephalopoda</taxon>
        <taxon>Coleoidea</taxon>
        <taxon>Octopodiformes</taxon>
        <taxon>Octopoda</taxon>
        <taxon>Incirrata</taxon>
        <taxon>Octopodidae</taxon>
        <taxon>Octopus</taxon>
    </lineage>
</organism>
<protein>
    <recommendedName>
        <fullName evidence="3">Mediator of RNA polymerase II transcription subunit 26</fullName>
    </recommendedName>
    <alternativeName>
        <fullName evidence="8">Mediator complex subunit 26</fullName>
    </alternativeName>
</protein>
<evidence type="ECO:0000256" key="3">
    <source>
        <dbReference type="ARBA" id="ARBA00019686"/>
    </source>
</evidence>
<evidence type="ECO:0000256" key="11">
    <source>
        <dbReference type="SAM" id="SignalP"/>
    </source>
</evidence>
<evidence type="ECO:0000256" key="10">
    <source>
        <dbReference type="SAM" id="MobiDB-lite"/>
    </source>
</evidence>
<keyword evidence="4" id="KW-0805">Transcription regulation</keyword>